<organism evidence="1 4">
    <name type="scientific">Agathobacter rectalis</name>
    <dbReference type="NCBI Taxonomy" id="39491"/>
    <lineage>
        <taxon>Bacteria</taxon>
        <taxon>Bacillati</taxon>
        <taxon>Bacillota</taxon>
        <taxon>Clostridia</taxon>
        <taxon>Lachnospirales</taxon>
        <taxon>Lachnospiraceae</taxon>
        <taxon>Agathobacter</taxon>
    </lineage>
</organism>
<dbReference type="Proteomes" id="UP000260642">
    <property type="component" value="Unassembled WGS sequence"/>
</dbReference>
<accession>A0A3E4E527</accession>
<dbReference type="EMBL" id="QSAZ01000005">
    <property type="protein sequence ID" value="RGW87555.1"/>
    <property type="molecule type" value="Genomic_DNA"/>
</dbReference>
<dbReference type="EMBL" id="QSOB01000028">
    <property type="protein sequence ID" value="RGI65892.1"/>
    <property type="molecule type" value="Genomic_DNA"/>
</dbReference>
<proteinExistence type="predicted"/>
<protein>
    <submittedName>
        <fullName evidence="1">DUF2971 domain-containing protein</fullName>
    </submittedName>
</protein>
<evidence type="ECO:0000313" key="6">
    <source>
        <dbReference type="Proteomes" id="UP000286181"/>
    </source>
</evidence>
<dbReference type="RefSeq" id="WP_117483050.1">
    <property type="nucleotide sequence ID" value="NZ_QROF01000019.1"/>
</dbReference>
<dbReference type="InterPro" id="IPR021352">
    <property type="entry name" value="DUF2971"/>
</dbReference>
<comment type="caution">
    <text evidence="1">The sequence shown here is derived from an EMBL/GenBank/DDBJ whole genome shotgun (WGS) entry which is preliminary data.</text>
</comment>
<evidence type="ECO:0000313" key="5">
    <source>
        <dbReference type="Proteomes" id="UP000283683"/>
    </source>
</evidence>
<evidence type="ECO:0000313" key="4">
    <source>
        <dbReference type="Proteomes" id="UP000260642"/>
    </source>
</evidence>
<evidence type="ECO:0000313" key="3">
    <source>
        <dbReference type="EMBL" id="RHL01919.1"/>
    </source>
</evidence>
<dbReference type="EMBL" id="QROF01000019">
    <property type="protein sequence ID" value="RHL01919.1"/>
    <property type="molecule type" value="Genomic_DNA"/>
</dbReference>
<evidence type="ECO:0000313" key="2">
    <source>
        <dbReference type="EMBL" id="RGW87555.1"/>
    </source>
</evidence>
<gene>
    <name evidence="3" type="ORF">DW038_14545</name>
    <name evidence="2" type="ORF">DWV45_06525</name>
    <name evidence="1" type="ORF">DXD95_13325</name>
</gene>
<name>A0A3E4E527_9FIRM</name>
<dbReference type="Proteomes" id="UP000283683">
    <property type="component" value="Unassembled WGS sequence"/>
</dbReference>
<reference evidence="4 5" key="1">
    <citation type="submission" date="2018-08" db="EMBL/GenBank/DDBJ databases">
        <title>A genome reference for cultivated species of the human gut microbiota.</title>
        <authorList>
            <person name="Zou Y."/>
            <person name="Xue W."/>
            <person name="Luo G."/>
        </authorList>
    </citation>
    <scope>NUCLEOTIDE SEQUENCE [LARGE SCALE GENOMIC DNA]</scope>
    <source>
        <strain evidence="2 5">AF06-19</strain>
        <strain evidence="3 6">AF39-14AC</strain>
        <strain evidence="1 4">TM10-3</strain>
    </source>
</reference>
<dbReference type="AlphaFoldDB" id="A0A3E4E527"/>
<dbReference type="Pfam" id="PF11185">
    <property type="entry name" value="DUF2971"/>
    <property type="match status" value="1"/>
</dbReference>
<dbReference type="Proteomes" id="UP000286181">
    <property type="component" value="Unassembled WGS sequence"/>
</dbReference>
<sequence>MDNWNEFIKLYNSFQYQGIEKCHGTIYHYTSPESLQGIFETNSLFATDMYFLNDASEGMYVIELIQDNIKQLCQNNETLIKYVERELGLSKIGKWTELVHKYTISFSMNGDSLEMWNYYTKGNSIQGYNIGFDIDKLASTIQIEILNDGGQQTPRNYDKHLVLFQGKVIYDKKRQLELIESIFNKFYSRYVELGDEQMLPIVANYMVNKAMDYGLFFKSKEFEVEDEYRFIFSTYLLEGKDNSEKGIPCKEKFRIHGGCIIPYQKCLFDVDSILGVTFSPSLFNDMTEAGLNRLLEQYGINGDNRIKKSSIPLRF</sequence>
<evidence type="ECO:0000313" key="1">
    <source>
        <dbReference type="EMBL" id="RGI65892.1"/>
    </source>
</evidence>